<name>A0ABM0M9E7_SACKO</name>
<protein>
    <submittedName>
        <fullName evidence="4">Uncharacterized protein LOC102801753</fullName>
    </submittedName>
</protein>
<evidence type="ECO:0000313" key="3">
    <source>
        <dbReference type="Proteomes" id="UP000694865"/>
    </source>
</evidence>
<feature type="transmembrane region" description="Helical" evidence="2">
    <location>
        <begin position="57"/>
        <end position="86"/>
    </location>
</feature>
<feature type="transmembrane region" description="Helical" evidence="2">
    <location>
        <begin position="107"/>
        <end position="132"/>
    </location>
</feature>
<feature type="region of interest" description="Disordered" evidence="1">
    <location>
        <begin position="388"/>
        <end position="408"/>
    </location>
</feature>
<keyword evidence="3" id="KW-1185">Reference proteome</keyword>
<feature type="transmembrane region" description="Helical" evidence="2">
    <location>
        <begin position="19"/>
        <end position="37"/>
    </location>
</feature>
<reference evidence="4" key="1">
    <citation type="submission" date="2025-08" db="UniProtKB">
        <authorList>
            <consortium name="RefSeq"/>
        </authorList>
    </citation>
    <scope>IDENTIFICATION</scope>
    <source>
        <tissue evidence="4">Testes</tissue>
    </source>
</reference>
<organism evidence="3 4">
    <name type="scientific">Saccoglossus kowalevskii</name>
    <name type="common">Acorn worm</name>
    <dbReference type="NCBI Taxonomy" id="10224"/>
    <lineage>
        <taxon>Eukaryota</taxon>
        <taxon>Metazoa</taxon>
        <taxon>Hemichordata</taxon>
        <taxon>Enteropneusta</taxon>
        <taxon>Harrimaniidae</taxon>
        <taxon>Saccoglossus</taxon>
    </lineage>
</organism>
<dbReference type="RefSeq" id="XP_006816638.1">
    <property type="nucleotide sequence ID" value="XM_006816575.1"/>
</dbReference>
<evidence type="ECO:0000256" key="1">
    <source>
        <dbReference type="SAM" id="MobiDB-lite"/>
    </source>
</evidence>
<dbReference type="Pfam" id="PF01275">
    <property type="entry name" value="Myelin_PLP"/>
    <property type="match status" value="1"/>
</dbReference>
<feature type="compositionally biased region" description="Acidic residues" evidence="1">
    <location>
        <begin position="397"/>
        <end position="408"/>
    </location>
</feature>
<dbReference type="GeneID" id="102801753"/>
<evidence type="ECO:0000256" key="2">
    <source>
        <dbReference type="SAM" id="Phobius"/>
    </source>
</evidence>
<gene>
    <name evidence="4" type="primary">LOC102801753</name>
</gene>
<accession>A0ABM0M9E7</accession>
<keyword evidence="2" id="KW-0812">Transmembrane</keyword>
<dbReference type="PANTHER" id="PTHR11683:SF12">
    <property type="entry name" value="M6, ISOFORM F"/>
    <property type="match status" value="1"/>
</dbReference>
<evidence type="ECO:0000313" key="4">
    <source>
        <dbReference type="RefSeq" id="XP_006816638.1"/>
    </source>
</evidence>
<dbReference type="PANTHER" id="PTHR11683">
    <property type="entry name" value="MYELIN PROTEOLIPID"/>
    <property type="match status" value="1"/>
</dbReference>
<feature type="transmembrane region" description="Helical" evidence="2">
    <location>
        <begin position="240"/>
        <end position="262"/>
    </location>
</feature>
<proteinExistence type="predicted"/>
<dbReference type="Proteomes" id="UP000694865">
    <property type="component" value="Unplaced"/>
</dbReference>
<keyword evidence="2" id="KW-0472">Membrane</keyword>
<dbReference type="InterPro" id="IPR001614">
    <property type="entry name" value="Myelin_PLP"/>
</dbReference>
<sequence length="408" mass="45868">MAVDTGFEKCQERIPYDSLISFFFLGGGSVAFTYFFHQAVTGSMDLAIAFLGDSMRAMVPMAQMGAIGLGAMMSWIAMWILIIGIASTGPTRRWCCGRYGCRLYGRIIVGTLIVTCYFMAFIWMLLIGVLMIPTVFTFIIDQVCAVEIVKLIKEICVDTSSIIELLGLGLALALNTLTKIIAVRSIQDATDTVTGLLTDATGMINQVTESIKSRSERYEIEGVAICMDELYNVCEYGTGLWLGFGIACGSAMFMVFGFFYSIPVLTANYAHIHDTPDRKKKKKKRKKVKHYSRELKPKTTEERYVIVEDMQGKQKAVPEKDYAETTGLEVLEKYREYPEYRYWDYPRFSEKDYPPFVPLRCVVEFDDGETISSVSDNASYYTSVENVPRGGYYSDSIDSDDDIPGIQV</sequence>
<keyword evidence="2" id="KW-1133">Transmembrane helix</keyword>